<dbReference type="AlphaFoldDB" id="A0A8H7TBR8"/>
<evidence type="ECO:0008006" key="3">
    <source>
        <dbReference type="Google" id="ProtNLM"/>
    </source>
</evidence>
<protein>
    <recommendedName>
        <fullName evidence="3">NACHT domain-containing protein</fullName>
    </recommendedName>
</protein>
<dbReference type="Proteomes" id="UP000664132">
    <property type="component" value="Unassembled WGS sequence"/>
</dbReference>
<dbReference type="PANTHER" id="PTHR10039:SF5">
    <property type="entry name" value="NACHT DOMAIN-CONTAINING PROTEIN"/>
    <property type="match status" value="1"/>
</dbReference>
<dbReference type="OrthoDB" id="443402at2759"/>
<name>A0A8H7TBR8_9HELO</name>
<gene>
    <name evidence="1" type="ORF">IFR04_008205</name>
</gene>
<accession>A0A8H7TBR8</accession>
<proteinExistence type="predicted"/>
<dbReference type="EMBL" id="JAFJYH010000123">
    <property type="protein sequence ID" value="KAG4418669.1"/>
    <property type="molecule type" value="Genomic_DNA"/>
</dbReference>
<dbReference type="PANTHER" id="PTHR10039">
    <property type="entry name" value="AMELOGENIN"/>
    <property type="match status" value="1"/>
</dbReference>
<keyword evidence="2" id="KW-1185">Reference proteome</keyword>
<evidence type="ECO:0000313" key="1">
    <source>
        <dbReference type="EMBL" id="KAG4418669.1"/>
    </source>
</evidence>
<comment type="caution">
    <text evidence="1">The sequence shown here is derived from an EMBL/GenBank/DDBJ whole genome shotgun (WGS) entry which is preliminary data.</text>
</comment>
<evidence type="ECO:0000313" key="2">
    <source>
        <dbReference type="Proteomes" id="UP000664132"/>
    </source>
</evidence>
<sequence>MVLPLTWSRTYTRLMADKAGLVNESWSLRSLKDGFKLLVKQKLVPLNLCFFIDGLDEFDGDHEDTAELFKDITSSTVKVCLSSRPWIVFEMSFQDCPGLRLQDLTRKDIELYVQVILAASPAYQRLAKGDPTSTSVFVDEAVEKADGVLLWVVLVLRSLLNGIRNRDSIPDLLNRLRGLPRELEPLYDHLLERIEPGFYPWASKSGDLTPESKTAHYALVHAHFAEAEPVKAPSKSLDDLNTIMTECAKSSIRLNFSHWSNDITKRRALQPATSFIQKAAVYGLASYVEELSKATQIQPGIDPALLLHFAVPVDCSERSFPLPQPKMVEVLNQRANVNLAYNNITSWQQALAYARGQQERGDAWEEQSLILEILTLMLNHGSRRSMDQYRGRRPY</sequence>
<reference evidence="1" key="1">
    <citation type="submission" date="2021-02" db="EMBL/GenBank/DDBJ databases">
        <title>Genome sequence Cadophora malorum strain M34.</title>
        <authorList>
            <person name="Stefanovic E."/>
            <person name="Vu D."/>
            <person name="Scully C."/>
            <person name="Dijksterhuis J."/>
            <person name="Roader J."/>
            <person name="Houbraken J."/>
        </authorList>
    </citation>
    <scope>NUCLEOTIDE SEQUENCE</scope>
    <source>
        <strain evidence="1">M34</strain>
    </source>
</reference>
<organism evidence="1 2">
    <name type="scientific">Cadophora malorum</name>
    <dbReference type="NCBI Taxonomy" id="108018"/>
    <lineage>
        <taxon>Eukaryota</taxon>
        <taxon>Fungi</taxon>
        <taxon>Dikarya</taxon>
        <taxon>Ascomycota</taxon>
        <taxon>Pezizomycotina</taxon>
        <taxon>Leotiomycetes</taxon>
        <taxon>Helotiales</taxon>
        <taxon>Ploettnerulaceae</taxon>
        <taxon>Cadophora</taxon>
    </lineage>
</organism>